<dbReference type="Gene3D" id="3.90.1150.170">
    <property type="match status" value="1"/>
</dbReference>
<evidence type="ECO:0000256" key="1">
    <source>
        <dbReference type="ARBA" id="ARBA00001933"/>
    </source>
</evidence>
<dbReference type="GO" id="GO:0016740">
    <property type="term" value="F:transferase activity"/>
    <property type="evidence" value="ECO:0007669"/>
    <property type="project" value="UniProtKB-KW"/>
</dbReference>
<evidence type="ECO:0000313" key="5">
    <source>
        <dbReference type="EMBL" id="KAF7372726.1"/>
    </source>
</evidence>
<proteinExistence type="predicted"/>
<name>A0A8H6ZAG5_9AGAR</name>
<protein>
    <submittedName>
        <fullName evidence="5">PLP-dependent transferase</fullName>
    </submittedName>
</protein>
<keyword evidence="3" id="KW-0456">Lyase</keyword>
<dbReference type="InterPro" id="IPR049373">
    <property type="entry name" value="TyrDC_C"/>
</dbReference>
<gene>
    <name evidence="5" type="ORF">MSAN_00477900</name>
</gene>
<dbReference type="InterPro" id="IPR015421">
    <property type="entry name" value="PyrdxlP-dep_Trfase_major"/>
</dbReference>
<evidence type="ECO:0000313" key="6">
    <source>
        <dbReference type="Proteomes" id="UP000623467"/>
    </source>
</evidence>
<dbReference type="SUPFAM" id="SSF53383">
    <property type="entry name" value="PLP-dependent transferases"/>
    <property type="match status" value="2"/>
</dbReference>
<organism evidence="5 6">
    <name type="scientific">Mycena sanguinolenta</name>
    <dbReference type="NCBI Taxonomy" id="230812"/>
    <lineage>
        <taxon>Eukaryota</taxon>
        <taxon>Fungi</taxon>
        <taxon>Dikarya</taxon>
        <taxon>Basidiomycota</taxon>
        <taxon>Agaricomycotina</taxon>
        <taxon>Agaricomycetes</taxon>
        <taxon>Agaricomycetidae</taxon>
        <taxon>Agaricales</taxon>
        <taxon>Marasmiineae</taxon>
        <taxon>Mycenaceae</taxon>
        <taxon>Mycena</taxon>
    </lineage>
</organism>
<dbReference type="AlphaFoldDB" id="A0A8H6ZAG5"/>
<dbReference type="InterPro" id="IPR050477">
    <property type="entry name" value="GrpII_AminoAcid_Decarb"/>
</dbReference>
<dbReference type="Pfam" id="PF21391">
    <property type="entry name" value="tyr_de_CO2_C"/>
    <property type="match status" value="1"/>
</dbReference>
<reference evidence="5" key="1">
    <citation type="submission" date="2020-05" db="EMBL/GenBank/DDBJ databases">
        <title>Mycena genomes resolve the evolution of fungal bioluminescence.</title>
        <authorList>
            <person name="Tsai I.J."/>
        </authorList>
    </citation>
    <scope>NUCLEOTIDE SEQUENCE</scope>
    <source>
        <strain evidence="5">160909Yilan</strain>
    </source>
</reference>
<keyword evidence="2" id="KW-0663">Pyridoxal phosphate</keyword>
<dbReference type="PANTHER" id="PTHR42735">
    <property type="match status" value="1"/>
</dbReference>
<dbReference type="OrthoDB" id="2161780at2759"/>
<dbReference type="PANTHER" id="PTHR42735:SF4">
    <property type="entry name" value="PYRIDOXAL PHOSPHATE-DEPENDENT DECARBOXYLASE FAMILY PROTEIN"/>
    <property type="match status" value="1"/>
</dbReference>
<comment type="cofactor">
    <cofactor evidence="1">
        <name>pyridoxal 5'-phosphate</name>
        <dbReference type="ChEBI" id="CHEBI:597326"/>
    </cofactor>
</comment>
<keyword evidence="6" id="KW-1185">Reference proteome</keyword>
<evidence type="ECO:0000256" key="3">
    <source>
        <dbReference type="ARBA" id="ARBA00023239"/>
    </source>
</evidence>
<evidence type="ECO:0000256" key="2">
    <source>
        <dbReference type="ARBA" id="ARBA00022898"/>
    </source>
</evidence>
<comment type="caution">
    <text evidence="5">The sequence shown here is derived from an EMBL/GenBank/DDBJ whole genome shotgun (WGS) entry which is preliminary data.</text>
</comment>
<dbReference type="InterPro" id="IPR015424">
    <property type="entry name" value="PyrdxlP-dep_Trfase"/>
</dbReference>
<feature type="domain" description="L-tyrosine decarboxylase C-terminal" evidence="4">
    <location>
        <begin position="689"/>
        <end position="783"/>
    </location>
</feature>
<keyword evidence="5" id="KW-0808">Transferase</keyword>
<dbReference type="Proteomes" id="UP000623467">
    <property type="component" value="Unassembled WGS sequence"/>
</dbReference>
<dbReference type="Gene3D" id="3.40.640.10">
    <property type="entry name" value="Type I PLP-dependent aspartate aminotransferase-like (Major domain)"/>
    <property type="match status" value="3"/>
</dbReference>
<sequence>MPDRAYSDSVNENLHDAVSAWFLGPQGENADMLKMLFEQAVNLQKNSRLAYYPDDGVCPFFFGDDSACVLIRLLLGIHHNSIQESPTFKQHQDELKKQFELLTTHLFAYSIPFFSQRYAGHMSFEMGLPGILGWVATVLNNPNNVAFEASPITTLLEIDVGHDMCEMLGYNENDSDGKPLYWGAHRLRWHRGQLGIYLVSFASSVSLHSSLTCSCHDFRVARNLKYYPLSLRDAMKPGKELQLISDTFKVPLPNSFASSEMELLSKLDLWQLLNLPPKTILDIPRRLEAEYGITPTYLDVVLANYIVQTRGKQAVEQDWGMKTPPRYFISATKHYSWPKGAALAGLGSENMIDVPIDINAHIDTKILRGHLQECLNKQIPVFAVSVVTCCIREAQYVEGLRQKREGCKNHTEAQIKTLLAVLCYADAILSDTDDDEDSHQAISIEGCVDPLDEILDMRDEFEAKGLCFLVHADAAWGGYFASMIRERTGPIGRGPKEEPSRDFVPTATLRPSTVRQFEALARTDSITIDPHKAGYIPYPAGGLCYRDGRMRYLVTWSAPYLQQSDMGESIGVYGVEGSKPGAAAVATYMHHQVIGLHKDGHGALLGEVSWSCRRIAAHWAAMSVEKDPFIVVPLNPLSSEPDQAELAKEKDFIRMHILGKSNKAVVQDKRAMALLSTLGSDLNINAFACNFRINGAANIDVEEANYLNNAIFKRLSITTPNKKPEGIPMFLSATTFKVGDYGACVKHFKERLQLETESNQDLFVLRNVVMSPFQTAGDFVGKLAGIFQGILEEEMKHVIARNTITKQTQSFVLQGYDANMSGTGKAFLIYRPYFHNANGRFQVILSAEITDHPGSASKKVASEDVLFLATEQDTNVSDIAKPGASFQATIRTQDASGAETVVKNVQVSILQVIKNTPLDSYYRDDDYPSSFVPFYLFSVNNRLYIDHALVQAPNAQMCAEITLTDMRPWFNAREFDLGVLLDAAQDKRDLLLSVSRPEVAMQPADALSTKWFVSGTSYKVAIYRDTKDADSHGPGLLNDIVRGTPLATGTMSISRGVYVDFTNINKQEFTERDTHRFTNFTSREAHLETKAEWRKLVYGLRGQGTLRGQNVFRGQGGATE</sequence>
<evidence type="ECO:0000259" key="4">
    <source>
        <dbReference type="Pfam" id="PF21391"/>
    </source>
</evidence>
<dbReference type="EMBL" id="JACAZH010000003">
    <property type="protein sequence ID" value="KAF7372726.1"/>
    <property type="molecule type" value="Genomic_DNA"/>
</dbReference>
<accession>A0A8H6ZAG5</accession>